<dbReference type="EMBL" id="JAEOAH010000003">
    <property type="protein sequence ID" value="MBK3493843.1"/>
    <property type="molecule type" value="Genomic_DNA"/>
</dbReference>
<dbReference type="PANTHER" id="PTHR41309">
    <property type="entry name" value="MEMBRANE PROTEIN-RELATED"/>
    <property type="match status" value="1"/>
</dbReference>
<sequence length="207" mass="23546">MIALIQKDLMIVQKQLKLMLVMLGIFLIVSFMFNNGTFLSMFFIVFIVMQVITVLTYEEMSNWGRFANTIPVKLHQHILGKYILAVIFTGIGLILSLPLIFLGDNTILSSAKEYVLFLLAVMTLCFVLFSVLLPIFIKFGPNMGRIILVGIFLIPSAAFSIFGERFDWSMPSMTTLENIIYFVPIAGLLMMVISYIIAVQIYKKKEF</sequence>
<keyword evidence="3" id="KW-1185">Reference proteome</keyword>
<dbReference type="PANTHER" id="PTHR41309:SF2">
    <property type="entry name" value="MEMBRANE PROTEIN"/>
    <property type="match status" value="1"/>
</dbReference>
<evidence type="ECO:0000256" key="1">
    <source>
        <dbReference type="SAM" id="Phobius"/>
    </source>
</evidence>
<accession>A0ABS1H371</accession>
<feature type="transmembrane region" description="Helical" evidence="1">
    <location>
        <begin position="39"/>
        <end position="57"/>
    </location>
</feature>
<comment type="caution">
    <text evidence="2">The sequence shown here is derived from an EMBL/GenBank/DDBJ whole genome shotgun (WGS) entry which is preliminary data.</text>
</comment>
<feature type="transmembrane region" description="Helical" evidence="1">
    <location>
        <begin position="16"/>
        <end position="33"/>
    </location>
</feature>
<evidence type="ECO:0000313" key="2">
    <source>
        <dbReference type="EMBL" id="MBK3493843.1"/>
    </source>
</evidence>
<dbReference type="Pfam" id="PF13346">
    <property type="entry name" value="ABC2_membrane_5"/>
    <property type="match status" value="1"/>
</dbReference>
<reference evidence="2 3" key="1">
    <citation type="submission" date="2020-12" db="EMBL/GenBank/DDBJ databases">
        <title>YIM B01967 draft genome.</title>
        <authorList>
            <person name="Yan X."/>
        </authorList>
    </citation>
    <scope>NUCLEOTIDE SEQUENCE [LARGE SCALE GENOMIC DNA]</scope>
    <source>
        <strain evidence="2 3">YIM B01967</strain>
    </source>
</reference>
<gene>
    <name evidence="2" type="ORF">JFL43_03005</name>
</gene>
<feature type="transmembrane region" description="Helical" evidence="1">
    <location>
        <begin position="78"/>
        <end position="102"/>
    </location>
</feature>
<organism evidence="2 3">
    <name type="scientific">Viridibacillus soli</name>
    <dbReference type="NCBI Taxonomy" id="2798301"/>
    <lineage>
        <taxon>Bacteria</taxon>
        <taxon>Bacillati</taxon>
        <taxon>Bacillota</taxon>
        <taxon>Bacilli</taxon>
        <taxon>Bacillales</taxon>
        <taxon>Caryophanaceae</taxon>
        <taxon>Viridibacillus</taxon>
    </lineage>
</organism>
<protein>
    <submittedName>
        <fullName evidence="2">ABC-2 transporter permease</fullName>
    </submittedName>
</protein>
<name>A0ABS1H371_9BACL</name>
<keyword evidence="1" id="KW-0472">Membrane</keyword>
<feature type="transmembrane region" description="Helical" evidence="1">
    <location>
        <begin position="114"/>
        <end position="137"/>
    </location>
</feature>
<keyword evidence="1" id="KW-0812">Transmembrane</keyword>
<proteinExistence type="predicted"/>
<dbReference type="InterPro" id="IPR025699">
    <property type="entry name" value="ABC2_memb-like"/>
</dbReference>
<dbReference type="RefSeq" id="WP_200747865.1">
    <property type="nucleotide sequence ID" value="NZ_JAEOAH010000003.1"/>
</dbReference>
<feature type="transmembrane region" description="Helical" evidence="1">
    <location>
        <begin position="179"/>
        <end position="202"/>
    </location>
</feature>
<keyword evidence="1" id="KW-1133">Transmembrane helix</keyword>
<feature type="transmembrane region" description="Helical" evidence="1">
    <location>
        <begin position="144"/>
        <end position="163"/>
    </location>
</feature>
<evidence type="ECO:0000313" key="3">
    <source>
        <dbReference type="Proteomes" id="UP000618943"/>
    </source>
</evidence>
<dbReference type="Proteomes" id="UP000618943">
    <property type="component" value="Unassembled WGS sequence"/>
</dbReference>